<feature type="region of interest" description="Disordered" evidence="1">
    <location>
        <begin position="152"/>
        <end position="181"/>
    </location>
</feature>
<keyword evidence="3" id="KW-1185">Reference proteome</keyword>
<accession>B4GKS3</accession>
<dbReference type="HOGENOM" id="CLU_740263_0_0_1"/>
<feature type="region of interest" description="Disordered" evidence="1">
    <location>
        <begin position="67"/>
        <end position="102"/>
    </location>
</feature>
<feature type="compositionally biased region" description="Acidic residues" evidence="1">
    <location>
        <begin position="312"/>
        <end position="322"/>
    </location>
</feature>
<feature type="compositionally biased region" description="Polar residues" evidence="1">
    <location>
        <begin position="338"/>
        <end position="347"/>
    </location>
</feature>
<reference evidence="2 3" key="1">
    <citation type="journal article" date="2007" name="Nature">
        <title>Evolution of genes and genomes on the Drosophila phylogeny.</title>
        <authorList>
            <consortium name="Drosophila 12 Genomes Consortium"/>
            <person name="Clark A.G."/>
            <person name="Eisen M.B."/>
            <person name="Smith D.R."/>
            <person name="Bergman C.M."/>
            <person name="Oliver B."/>
            <person name="Markow T.A."/>
            <person name="Kaufman T.C."/>
            <person name="Kellis M."/>
            <person name="Gelbart W."/>
            <person name="Iyer V.N."/>
            <person name="Pollard D.A."/>
            <person name="Sackton T.B."/>
            <person name="Larracuente A.M."/>
            <person name="Singh N.D."/>
            <person name="Abad J.P."/>
            <person name="Abt D.N."/>
            <person name="Adryan B."/>
            <person name="Aguade M."/>
            <person name="Akashi H."/>
            <person name="Anderson W.W."/>
            <person name="Aquadro C.F."/>
            <person name="Ardell D.H."/>
            <person name="Arguello R."/>
            <person name="Artieri C.G."/>
            <person name="Barbash D.A."/>
            <person name="Barker D."/>
            <person name="Barsanti P."/>
            <person name="Batterham P."/>
            <person name="Batzoglou S."/>
            <person name="Begun D."/>
            <person name="Bhutkar A."/>
            <person name="Blanco E."/>
            <person name="Bosak S.A."/>
            <person name="Bradley R.K."/>
            <person name="Brand A.D."/>
            <person name="Brent M.R."/>
            <person name="Brooks A.N."/>
            <person name="Brown R.H."/>
            <person name="Butlin R.K."/>
            <person name="Caggese C."/>
            <person name="Calvi B.R."/>
            <person name="Bernardo de Carvalho A."/>
            <person name="Caspi A."/>
            <person name="Castrezana S."/>
            <person name="Celniker S.E."/>
            <person name="Chang J.L."/>
            <person name="Chapple C."/>
            <person name="Chatterji S."/>
            <person name="Chinwalla A."/>
            <person name="Civetta A."/>
            <person name="Clifton S.W."/>
            <person name="Comeron J.M."/>
            <person name="Costello J.C."/>
            <person name="Coyne J.A."/>
            <person name="Daub J."/>
            <person name="David R.G."/>
            <person name="Delcher A.L."/>
            <person name="Delehaunty K."/>
            <person name="Do C.B."/>
            <person name="Ebling H."/>
            <person name="Edwards K."/>
            <person name="Eickbush T."/>
            <person name="Evans J.D."/>
            <person name="Filipski A."/>
            <person name="Findeiss S."/>
            <person name="Freyhult E."/>
            <person name="Fulton L."/>
            <person name="Fulton R."/>
            <person name="Garcia A.C."/>
            <person name="Gardiner A."/>
            <person name="Garfield D.A."/>
            <person name="Garvin B.E."/>
            <person name="Gibson G."/>
            <person name="Gilbert D."/>
            <person name="Gnerre S."/>
            <person name="Godfrey J."/>
            <person name="Good R."/>
            <person name="Gotea V."/>
            <person name="Gravely B."/>
            <person name="Greenberg A.J."/>
            <person name="Griffiths-Jones S."/>
            <person name="Gross S."/>
            <person name="Guigo R."/>
            <person name="Gustafson E.A."/>
            <person name="Haerty W."/>
            <person name="Hahn M.W."/>
            <person name="Halligan D.L."/>
            <person name="Halpern A.L."/>
            <person name="Halter G.M."/>
            <person name="Han M.V."/>
            <person name="Heger A."/>
            <person name="Hillier L."/>
            <person name="Hinrichs A.S."/>
            <person name="Holmes I."/>
            <person name="Hoskins R.A."/>
            <person name="Hubisz M.J."/>
            <person name="Hultmark D."/>
            <person name="Huntley M.A."/>
            <person name="Jaffe D.B."/>
            <person name="Jagadeeshan S."/>
            <person name="Jeck W.R."/>
            <person name="Johnson J."/>
            <person name="Jones C.D."/>
            <person name="Jordan W.C."/>
            <person name="Karpen G.H."/>
            <person name="Kataoka E."/>
            <person name="Keightley P.D."/>
            <person name="Kheradpour P."/>
            <person name="Kirkness E.F."/>
            <person name="Koerich L.B."/>
            <person name="Kristiansen K."/>
            <person name="Kudrna D."/>
            <person name="Kulathinal R.J."/>
            <person name="Kumar S."/>
            <person name="Kwok R."/>
            <person name="Lander E."/>
            <person name="Langley C.H."/>
            <person name="Lapoint R."/>
            <person name="Lazzaro B.P."/>
            <person name="Lee S.J."/>
            <person name="Levesque L."/>
            <person name="Li R."/>
            <person name="Lin C.F."/>
            <person name="Lin M.F."/>
            <person name="Lindblad-Toh K."/>
            <person name="Llopart A."/>
            <person name="Long M."/>
            <person name="Low L."/>
            <person name="Lozovsky E."/>
            <person name="Lu J."/>
            <person name="Luo M."/>
            <person name="Machado C.A."/>
            <person name="Makalowski W."/>
            <person name="Marzo M."/>
            <person name="Matsuda M."/>
            <person name="Matzkin L."/>
            <person name="McAllister B."/>
            <person name="McBride C.S."/>
            <person name="McKernan B."/>
            <person name="McKernan K."/>
            <person name="Mendez-Lago M."/>
            <person name="Minx P."/>
            <person name="Mollenhauer M.U."/>
            <person name="Montooth K."/>
            <person name="Mount S.M."/>
            <person name="Mu X."/>
            <person name="Myers E."/>
            <person name="Negre B."/>
            <person name="Newfeld S."/>
            <person name="Nielsen R."/>
            <person name="Noor M.A."/>
            <person name="O'Grady P."/>
            <person name="Pachter L."/>
            <person name="Papaceit M."/>
            <person name="Parisi M.J."/>
            <person name="Parisi M."/>
            <person name="Parts L."/>
            <person name="Pedersen J.S."/>
            <person name="Pesole G."/>
            <person name="Phillippy A.M."/>
            <person name="Ponting C.P."/>
            <person name="Pop M."/>
            <person name="Porcelli D."/>
            <person name="Powell J.R."/>
            <person name="Prohaska S."/>
            <person name="Pruitt K."/>
            <person name="Puig M."/>
            <person name="Quesneville H."/>
            <person name="Ram K.R."/>
            <person name="Rand D."/>
            <person name="Rasmussen M.D."/>
            <person name="Reed L.K."/>
            <person name="Reenan R."/>
            <person name="Reily A."/>
            <person name="Remington K.A."/>
            <person name="Rieger T.T."/>
            <person name="Ritchie M.G."/>
            <person name="Robin C."/>
            <person name="Rogers Y.H."/>
            <person name="Rohde C."/>
            <person name="Rozas J."/>
            <person name="Rubenfield M.J."/>
            <person name="Ruiz A."/>
            <person name="Russo S."/>
            <person name="Salzberg S.L."/>
            <person name="Sanchez-Gracia A."/>
            <person name="Saranga D.J."/>
            <person name="Sato H."/>
            <person name="Schaeffer S.W."/>
            <person name="Schatz M.C."/>
            <person name="Schlenke T."/>
            <person name="Schwartz R."/>
            <person name="Segarra C."/>
            <person name="Singh R.S."/>
            <person name="Sirot L."/>
            <person name="Sirota M."/>
            <person name="Sisneros N.B."/>
            <person name="Smith C.D."/>
            <person name="Smith T.F."/>
            <person name="Spieth J."/>
            <person name="Stage D.E."/>
            <person name="Stark A."/>
            <person name="Stephan W."/>
            <person name="Strausberg R.L."/>
            <person name="Strempel S."/>
            <person name="Sturgill D."/>
            <person name="Sutton G."/>
            <person name="Sutton G.G."/>
            <person name="Tao W."/>
            <person name="Teichmann S."/>
            <person name="Tobari Y.N."/>
            <person name="Tomimura Y."/>
            <person name="Tsolas J.M."/>
            <person name="Valente V.L."/>
            <person name="Venter E."/>
            <person name="Venter J.C."/>
            <person name="Vicario S."/>
            <person name="Vieira F.G."/>
            <person name="Vilella A.J."/>
            <person name="Villasante A."/>
            <person name="Walenz B."/>
            <person name="Wang J."/>
            <person name="Wasserman M."/>
            <person name="Watts T."/>
            <person name="Wilson D."/>
            <person name="Wilson R.K."/>
            <person name="Wing R.A."/>
            <person name="Wolfner M.F."/>
            <person name="Wong A."/>
            <person name="Wong G.K."/>
            <person name="Wu C.I."/>
            <person name="Wu G."/>
            <person name="Yamamoto D."/>
            <person name="Yang H.P."/>
            <person name="Yang S.P."/>
            <person name="Yorke J.A."/>
            <person name="Yoshida K."/>
            <person name="Zdobnov E."/>
            <person name="Zhang P."/>
            <person name="Zhang Y."/>
            <person name="Zimin A.V."/>
            <person name="Baldwin J."/>
            <person name="Abdouelleil A."/>
            <person name="Abdulkadir J."/>
            <person name="Abebe A."/>
            <person name="Abera B."/>
            <person name="Abreu J."/>
            <person name="Acer S.C."/>
            <person name="Aftuck L."/>
            <person name="Alexander A."/>
            <person name="An P."/>
            <person name="Anderson E."/>
            <person name="Anderson S."/>
            <person name="Arachi H."/>
            <person name="Azer M."/>
            <person name="Bachantsang P."/>
            <person name="Barry A."/>
            <person name="Bayul T."/>
            <person name="Berlin A."/>
            <person name="Bessette D."/>
            <person name="Bloom T."/>
            <person name="Blye J."/>
            <person name="Boguslavskiy L."/>
            <person name="Bonnet C."/>
            <person name="Boukhgalter B."/>
            <person name="Bourzgui I."/>
            <person name="Brown A."/>
            <person name="Cahill P."/>
            <person name="Channer S."/>
            <person name="Cheshatsang Y."/>
            <person name="Chuda L."/>
            <person name="Citroen M."/>
            <person name="Collymore A."/>
            <person name="Cooke P."/>
            <person name="Costello M."/>
            <person name="D'Aco K."/>
            <person name="Daza R."/>
            <person name="De Haan G."/>
            <person name="DeGray S."/>
            <person name="DeMaso C."/>
            <person name="Dhargay N."/>
            <person name="Dooley K."/>
            <person name="Dooley E."/>
            <person name="Doricent M."/>
            <person name="Dorje P."/>
            <person name="Dorjee K."/>
            <person name="Dupes A."/>
            <person name="Elong R."/>
            <person name="Falk J."/>
            <person name="Farina A."/>
            <person name="Faro S."/>
            <person name="Ferguson D."/>
            <person name="Fisher S."/>
            <person name="Foley C.D."/>
            <person name="Franke A."/>
            <person name="Friedrich D."/>
            <person name="Gadbois L."/>
            <person name="Gearin G."/>
            <person name="Gearin C.R."/>
            <person name="Giannoukos G."/>
            <person name="Goode T."/>
            <person name="Graham J."/>
            <person name="Grandbois E."/>
            <person name="Grewal S."/>
            <person name="Gyaltsen K."/>
            <person name="Hafez N."/>
            <person name="Hagos B."/>
            <person name="Hall J."/>
            <person name="Henson C."/>
            <person name="Hollinger A."/>
            <person name="Honan T."/>
            <person name="Huard M.D."/>
            <person name="Hughes L."/>
            <person name="Hurhula B."/>
            <person name="Husby M.E."/>
            <person name="Kamat A."/>
            <person name="Kanga B."/>
            <person name="Kashin S."/>
            <person name="Khazanovich D."/>
            <person name="Kisner P."/>
            <person name="Lance K."/>
            <person name="Lara M."/>
            <person name="Lee W."/>
            <person name="Lennon N."/>
            <person name="Letendre F."/>
            <person name="LeVine R."/>
            <person name="Lipovsky A."/>
            <person name="Liu X."/>
            <person name="Liu J."/>
            <person name="Liu S."/>
            <person name="Lokyitsang T."/>
            <person name="Lokyitsang Y."/>
            <person name="Lubonja R."/>
            <person name="Lui A."/>
            <person name="MacDonald P."/>
            <person name="Magnisalis V."/>
            <person name="Maru K."/>
            <person name="Matthews C."/>
            <person name="McCusker W."/>
            <person name="McDonough S."/>
            <person name="Mehta T."/>
            <person name="Meldrim J."/>
            <person name="Meneus L."/>
            <person name="Mihai O."/>
            <person name="Mihalev A."/>
            <person name="Mihova T."/>
            <person name="Mittelman R."/>
            <person name="Mlenga V."/>
            <person name="Montmayeur A."/>
            <person name="Mulrain L."/>
            <person name="Navidi A."/>
            <person name="Naylor J."/>
            <person name="Negash T."/>
            <person name="Nguyen T."/>
            <person name="Nguyen N."/>
            <person name="Nicol R."/>
            <person name="Norbu C."/>
            <person name="Norbu N."/>
            <person name="Novod N."/>
            <person name="O'Neill B."/>
            <person name="Osman S."/>
            <person name="Markiewicz E."/>
            <person name="Oyono O.L."/>
            <person name="Patti C."/>
            <person name="Phunkhang P."/>
            <person name="Pierre F."/>
            <person name="Priest M."/>
            <person name="Raghuraman S."/>
            <person name="Rege F."/>
            <person name="Reyes R."/>
            <person name="Rise C."/>
            <person name="Rogov P."/>
            <person name="Ross K."/>
            <person name="Ryan E."/>
            <person name="Settipalli S."/>
            <person name="Shea T."/>
            <person name="Sherpa N."/>
            <person name="Shi L."/>
            <person name="Shih D."/>
            <person name="Sparrow T."/>
            <person name="Spaulding J."/>
            <person name="Stalker J."/>
            <person name="Stange-Thomann N."/>
            <person name="Stavropoulos S."/>
            <person name="Stone C."/>
            <person name="Strader C."/>
            <person name="Tesfaye S."/>
            <person name="Thomson T."/>
            <person name="Thoulutsang Y."/>
            <person name="Thoulutsang D."/>
            <person name="Topham K."/>
            <person name="Topping I."/>
            <person name="Tsamla T."/>
            <person name="Vassiliev H."/>
            <person name="Vo A."/>
            <person name="Wangchuk T."/>
            <person name="Wangdi T."/>
            <person name="Weiand M."/>
            <person name="Wilkinson J."/>
            <person name="Wilson A."/>
            <person name="Yadav S."/>
            <person name="Young G."/>
            <person name="Yu Q."/>
            <person name="Zembek L."/>
            <person name="Zhong D."/>
            <person name="Zimmer A."/>
            <person name="Zwirko Z."/>
            <person name="Jaffe D.B."/>
            <person name="Alvarez P."/>
            <person name="Brockman W."/>
            <person name="Butler J."/>
            <person name="Chin C."/>
            <person name="Gnerre S."/>
            <person name="Grabherr M."/>
            <person name="Kleber M."/>
            <person name="Mauceli E."/>
            <person name="MacCallum I."/>
        </authorList>
    </citation>
    <scope>NUCLEOTIDE SEQUENCE [LARGE SCALE GENOMIC DNA]</scope>
    <source>
        <strain evidence="3">MSH-3 / Tucson 14011-0111.49</strain>
    </source>
</reference>
<feature type="compositionally biased region" description="Basic residues" evidence="1">
    <location>
        <begin position="158"/>
        <end position="181"/>
    </location>
</feature>
<dbReference type="OMA" id="ATKVCQQ"/>
<dbReference type="Proteomes" id="UP000008744">
    <property type="component" value="Unassembled WGS sequence"/>
</dbReference>
<evidence type="ECO:0000313" key="2">
    <source>
        <dbReference type="EMBL" id="EDW37239.1"/>
    </source>
</evidence>
<dbReference type="EMBL" id="CH479184">
    <property type="protein sequence ID" value="EDW37239.1"/>
    <property type="molecule type" value="Genomic_DNA"/>
</dbReference>
<gene>
    <name evidence="2" type="primary">Dper\GL26148</name>
    <name evidence="2" type="ORF">Dper_GL26148</name>
</gene>
<feature type="compositionally biased region" description="Basic residues" evidence="1">
    <location>
        <begin position="67"/>
        <end position="87"/>
    </location>
</feature>
<feature type="compositionally biased region" description="Low complexity" evidence="1">
    <location>
        <begin position="290"/>
        <end position="303"/>
    </location>
</feature>
<protein>
    <submittedName>
        <fullName evidence="2">GL26148</fullName>
    </submittedName>
</protein>
<evidence type="ECO:0000256" key="1">
    <source>
        <dbReference type="SAM" id="MobiDB-lite"/>
    </source>
</evidence>
<organism evidence="3">
    <name type="scientific">Drosophila persimilis</name>
    <name type="common">Fruit fly</name>
    <dbReference type="NCBI Taxonomy" id="7234"/>
    <lineage>
        <taxon>Eukaryota</taxon>
        <taxon>Metazoa</taxon>
        <taxon>Ecdysozoa</taxon>
        <taxon>Arthropoda</taxon>
        <taxon>Hexapoda</taxon>
        <taxon>Insecta</taxon>
        <taxon>Pterygota</taxon>
        <taxon>Neoptera</taxon>
        <taxon>Endopterygota</taxon>
        <taxon>Diptera</taxon>
        <taxon>Brachycera</taxon>
        <taxon>Muscomorpha</taxon>
        <taxon>Ephydroidea</taxon>
        <taxon>Drosophilidae</taxon>
        <taxon>Drosophila</taxon>
        <taxon>Sophophora</taxon>
    </lineage>
</organism>
<feature type="region of interest" description="Disordered" evidence="1">
    <location>
        <begin position="278"/>
        <end position="360"/>
    </location>
</feature>
<name>B4GKS3_DROPE</name>
<dbReference type="AlphaFoldDB" id="B4GKS3"/>
<evidence type="ECO:0000313" key="3">
    <source>
        <dbReference type="Proteomes" id="UP000008744"/>
    </source>
</evidence>
<proteinExistence type="predicted"/>
<sequence>MASAQQCTSCGKKVLENSRVDGSEHFWQIDGHEVEVTCKVLGGRLLPRCTWPYYTLNLVAVRRPIRKPKCSSKPRGPRKTIRKRPRPAGKSQPGAKKSHDVCEKNVQLSEAENGTHPIKAIILKQVEDMGWKPSPKYARRHKLSLPYKRRDPLTSKSKSVKARKTPARKVKRKCGKRPRPACKRNTEARKVRKVNGKAPFEPHMYELHGPFSDSKLVIASYSNSSEPPSYKTVIIRELQRLGRTQNPQYAGTAKQEKTGYCLLCSRLLLKEREKEEPVLQQQKEAEEASLHQQKQQQEAALQQQKHDKSTNTEDDQEQQSEEDATKVCQQSEEDATKVCQQTGNVLQQEGEPNVFATPSDEELTLLWNNKKPMN</sequence>
<feature type="compositionally biased region" description="Basic and acidic residues" evidence="1">
    <location>
        <begin position="278"/>
        <end position="289"/>
    </location>
</feature>